<gene>
    <name evidence="4" type="primary">LOC106478352</name>
</gene>
<dbReference type="PANTHER" id="PTHR19290">
    <property type="entry name" value="BASIC HELIX-LOOP-HELIX PROTEIN NEUROGENIN-RELATED"/>
    <property type="match status" value="1"/>
</dbReference>
<dbReference type="Proteomes" id="UP000694941">
    <property type="component" value="Unplaced"/>
</dbReference>
<dbReference type="CDD" id="cd11431">
    <property type="entry name" value="bHLH_TS_taxi_Dei"/>
    <property type="match status" value="1"/>
</dbReference>
<keyword evidence="3" id="KW-1185">Reference proteome</keyword>
<organism evidence="3 4">
    <name type="scientific">Limulus polyphemus</name>
    <name type="common">Atlantic horseshoe crab</name>
    <dbReference type="NCBI Taxonomy" id="6850"/>
    <lineage>
        <taxon>Eukaryota</taxon>
        <taxon>Metazoa</taxon>
        <taxon>Ecdysozoa</taxon>
        <taxon>Arthropoda</taxon>
        <taxon>Chelicerata</taxon>
        <taxon>Merostomata</taxon>
        <taxon>Xiphosura</taxon>
        <taxon>Limulidae</taxon>
        <taxon>Limulus</taxon>
    </lineage>
</organism>
<evidence type="ECO:0000259" key="2">
    <source>
        <dbReference type="PROSITE" id="PS50888"/>
    </source>
</evidence>
<dbReference type="InterPro" id="IPR036638">
    <property type="entry name" value="HLH_DNA-bd_sf"/>
</dbReference>
<evidence type="ECO:0000313" key="4">
    <source>
        <dbReference type="RefSeq" id="XP_013794349.1"/>
    </source>
</evidence>
<sequence length="229" mass="25823">MAFQIMDFDSEMFDFYLNTASLVLEEDNKKNCGTGSSFTKEVTLVTKSLPQDVSSVCTNSHEDVKKFVDEHTASSSNISSSEYNLRPRSILKRLETEKQRYTKKVPKPRQKPPPLSKYRRKTANARERSRMNEMNEAFDKLRKVVPTFPVNAGVENTKLTKITTLRLAVNYIAALTKILHTADKIQSKSRTESIAGSKTSSSVPASYCFKVMLESDGDSTQFSDEPNID</sequence>
<feature type="region of interest" description="Disordered" evidence="1">
    <location>
        <begin position="96"/>
        <end position="127"/>
    </location>
</feature>
<accession>A0ABM1C552</accession>
<evidence type="ECO:0000256" key="1">
    <source>
        <dbReference type="SAM" id="MobiDB-lite"/>
    </source>
</evidence>
<dbReference type="SMART" id="SM00353">
    <property type="entry name" value="HLH"/>
    <property type="match status" value="1"/>
</dbReference>
<dbReference type="GeneID" id="106478352"/>
<reference evidence="4" key="1">
    <citation type="submission" date="2025-08" db="UniProtKB">
        <authorList>
            <consortium name="RefSeq"/>
        </authorList>
    </citation>
    <scope>IDENTIFICATION</scope>
    <source>
        <tissue evidence="4">Muscle</tissue>
    </source>
</reference>
<feature type="compositionally biased region" description="Basic residues" evidence="1">
    <location>
        <begin position="101"/>
        <end position="110"/>
    </location>
</feature>
<dbReference type="RefSeq" id="XP_013794349.1">
    <property type="nucleotide sequence ID" value="XM_013938895.1"/>
</dbReference>
<name>A0ABM1C552_LIMPO</name>
<dbReference type="Gene3D" id="4.10.280.10">
    <property type="entry name" value="Helix-loop-helix DNA-binding domain"/>
    <property type="match status" value="1"/>
</dbReference>
<proteinExistence type="predicted"/>
<dbReference type="PROSITE" id="PS50888">
    <property type="entry name" value="BHLH"/>
    <property type="match status" value="1"/>
</dbReference>
<feature type="domain" description="BHLH" evidence="2">
    <location>
        <begin position="118"/>
        <end position="175"/>
    </location>
</feature>
<dbReference type="InterPro" id="IPR011598">
    <property type="entry name" value="bHLH_dom"/>
</dbReference>
<evidence type="ECO:0000313" key="3">
    <source>
        <dbReference type="Proteomes" id="UP000694941"/>
    </source>
</evidence>
<dbReference type="InterPro" id="IPR050359">
    <property type="entry name" value="bHLH_transcription_factors"/>
</dbReference>
<protein>
    <submittedName>
        <fullName evidence="4">Twist-related protein-like</fullName>
    </submittedName>
</protein>
<dbReference type="SUPFAM" id="SSF47459">
    <property type="entry name" value="HLH, helix-loop-helix DNA-binding domain"/>
    <property type="match status" value="1"/>
</dbReference>
<dbReference type="Pfam" id="PF00010">
    <property type="entry name" value="HLH"/>
    <property type="match status" value="1"/>
</dbReference>